<dbReference type="GO" id="GO:0008495">
    <property type="term" value="F:protoheme IX farnesyltransferase activity"/>
    <property type="evidence" value="ECO:0007669"/>
    <property type="project" value="UniProtKB-UniRule"/>
</dbReference>
<evidence type="ECO:0000256" key="5">
    <source>
        <dbReference type="ARBA" id="ARBA00022679"/>
    </source>
</evidence>
<evidence type="ECO:0000256" key="2">
    <source>
        <dbReference type="ARBA" id="ARBA00004919"/>
    </source>
</evidence>
<dbReference type="Proteomes" id="UP000184501">
    <property type="component" value="Unassembled WGS sequence"/>
</dbReference>
<dbReference type="PANTHER" id="PTHR43448:SF7">
    <property type="entry name" value="4-HYDROXYBENZOATE SOLANESYLTRANSFERASE"/>
    <property type="match status" value="1"/>
</dbReference>
<reference evidence="15 16" key="1">
    <citation type="submission" date="2016-11" db="EMBL/GenBank/DDBJ databases">
        <authorList>
            <person name="Jaros S."/>
            <person name="Januszkiewicz K."/>
            <person name="Wedrychowicz H."/>
        </authorList>
    </citation>
    <scope>NUCLEOTIDE SEQUENCE [LARGE SCALE GENOMIC DNA]</scope>
    <source>
        <strain evidence="15 16">DSM 44523</strain>
    </source>
</reference>
<evidence type="ECO:0000256" key="9">
    <source>
        <dbReference type="ARBA" id="ARBA00023136"/>
    </source>
</evidence>
<comment type="catalytic activity">
    <reaction evidence="13 14">
        <text>heme b + (2E,6E)-farnesyl diphosphate + H2O = Fe(II)-heme o + diphosphate</text>
        <dbReference type="Rhea" id="RHEA:28070"/>
        <dbReference type="ChEBI" id="CHEBI:15377"/>
        <dbReference type="ChEBI" id="CHEBI:33019"/>
        <dbReference type="ChEBI" id="CHEBI:60344"/>
        <dbReference type="ChEBI" id="CHEBI:60530"/>
        <dbReference type="ChEBI" id="CHEBI:175763"/>
        <dbReference type="EC" id="2.5.1.141"/>
    </reaction>
</comment>
<keyword evidence="6 14" id="KW-0812">Transmembrane</keyword>
<dbReference type="EMBL" id="FQVN01000019">
    <property type="protein sequence ID" value="SHH03723.1"/>
    <property type="molecule type" value="Genomic_DNA"/>
</dbReference>
<evidence type="ECO:0000313" key="16">
    <source>
        <dbReference type="Proteomes" id="UP000184501"/>
    </source>
</evidence>
<feature type="transmembrane region" description="Helical" evidence="14">
    <location>
        <begin position="132"/>
        <end position="152"/>
    </location>
</feature>
<dbReference type="Pfam" id="PF01040">
    <property type="entry name" value="UbiA"/>
    <property type="match status" value="1"/>
</dbReference>
<name>A0A1M5PQV7_STRHI</name>
<feature type="transmembrane region" description="Helical" evidence="14">
    <location>
        <begin position="159"/>
        <end position="178"/>
    </location>
</feature>
<dbReference type="InterPro" id="IPR006369">
    <property type="entry name" value="Protohaem_IX_farnesylTrfase"/>
</dbReference>
<feature type="transmembrane region" description="Helical" evidence="14">
    <location>
        <begin position="288"/>
        <end position="311"/>
    </location>
</feature>
<evidence type="ECO:0000256" key="11">
    <source>
        <dbReference type="ARBA" id="ARBA00040810"/>
    </source>
</evidence>
<gene>
    <name evidence="14" type="primary">ctaB</name>
    <name evidence="15" type="ORF">SAMN05444320_11925</name>
</gene>
<proteinExistence type="inferred from homology"/>
<comment type="pathway">
    <text evidence="2 14">Porphyrin-containing compound metabolism; heme O biosynthesis; heme O from protoheme: step 1/1.</text>
</comment>
<evidence type="ECO:0000256" key="4">
    <source>
        <dbReference type="ARBA" id="ARBA00022475"/>
    </source>
</evidence>
<evidence type="ECO:0000256" key="12">
    <source>
        <dbReference type="ARBA" id="ARBA00042475"/>
    </source>
</evidence>
<dbReference type="CDD" id="cd13957">
    <property type="entry name" value="PT_UbiA_Cox10"/>
    <property type="match status" value="1"/>
</dbReference>
<feature type="transmembrane region" description="Helical" evidence="14">
    <location>
        <begin position="217"/>
        <end position="239"/>
    </location>
</feature>
<dbReference type="UniPathway" id="UPA00834">
    <property type="reaction ID" value="UER00712"/>
</dbReference>
<evidence type="ECO:0000256" key="1">
    <source>
        <dbReference type="ARBA" id="ARBA00004651"/>
    </source>
</evidence>
<feature type="transmembrane region" description="Helical" evidence="14">
    <location>
        <begin position="38"/>
        <end position="57"/>
    </location>
</feature>
<evidence type="ECO:0000256" key="3">
    <source>
        <dbReference type="ARBA" id="ARBA00012292"/>
    </source>
</evidence>
<dbReference type="InterPro" id="IPR000537">
    <property type="entry name" value="UbiA_prenyltransferase"/>
</dbReference>
<comment type="function">
    <text evidence="14">Converts heme B (protoheme IX) to heme O by substitution of the vinyl group on carbon 2 of heme B porphyrin ring with a hydroxyethyl farnesyl side group.</text>
</comment>
<evidence type="ECO:0000256" key="8">
    <source>
        <dbReference type="ARBA" id="ARBA00023133"/>
    </source>
</evidence>
<evidence type="ECO:0000256" key="14">
    <source>
        <dbReference type="HAMAP-Rule" id="MF_00154"/>
    </source>
</evidence>
<dbReference type="AlphaFoldDB" id="A0A1M5PQV7"/>
<dbReference type="PROSITE" id="PS00943">
    <property type="entry name" value="UBIA"/>
    <property type="match status" value="1"/>
</dbReference>
<dbReference type="EC" id="2.5.1.141" evidence="3 14"/>
<accession>A0A1M5PQV7</accession>
<dbReference type="PANTHER" id="PTHR43448">
    <property type="entry name" value="PROTOHEME IX FARNESYLTRANSFERASE, MITOCHONDRIAL"/>
    <property type="match status" value="1"/>
</dbReference>
<comment type="subcellular location">
    <subcellularLocation>
        <location evidence="1 14">Cell membrane</location>
        <topology evidence="1 14">Multi-pass membrane protein</topology>
    </subcellularLocation>
</comment>
<feature type="transmembrane region" description="Helical" evidence="14">
    <location>
        <begin position="105"/>
        <end position="126"/>
    </location>
</feature>
<dbReference type="NCBIfam" id="TIGR01473">
    <property type="entry name" value="cyoE_ctaB"/>
    <property type="match status" value="1"/>
</dbReference>
<sequence length="318" mass="33995">MTIGDLREVVVAPSAPTGVPARGGEKVRAYLALTKPRIIRLLLVTTVPAMLLAARGVPSLWLVLWTLVGGAAAAGSANALNCVIDADIDKVMNRTRERPLATGALSVRQGLFFGLGLGVLAFAVLWATSNLLAASLAVAAILFYVLVYTLVLKRRTSQNIVWGGAAGCMPVVIGWAAVTGTVDWPAWVMFAVIFVWTPAHFWTLAMRYREDYAAARVPMLPVVAPPEVVARRTVAYAWLTVGISLLLFPVTSWVYVAVAGVLGGWFLSRAHRLQSQVRRGEAGEPMPVFHASIGYLAAVFAGIAVDVLVGLPPIGWPF</sequence>
<dbReference type="InterPro" id="IPR044878">
    <property type="entry name" value="UbiA_sf"/>
</dbReference>
<dbReference type="HAMAP" id="MF_00154">
    <property type="entry name" value="CyoE_CtaB"/>
    <property type="match status" value="1"/>
</dbReference>
<dbReference type="OrthoDB" id="9814417at2"/>
<evidence type="ECO:0000256" key="6">
    <source>
        <dbReference type="ARBA" id="ARBA00022692"/>
    </source>
</evidence>
<keyword evidence="16" id="KW-1185">Reference proteome</keyword>
<evidence type="ECO:0000256" key="7">
    <source>
        <dbReference type="ARBA" id="ARBA00022989"/>
    </source>
</evidence>
<feature type="transmembrane region" description="Helical" evidence="14">
    <location>
        <begin position="245"/>
        <end position="267"/>
    </location>
</feature>
<dbReference type="NCBIfam" id="NF003349">
    <property type="entry name" value="PRK04375.1-2"/>
    <property type="match status" value="1"/>
</dbReference>
<organism evidence="15 16">
    <name type="scientific">Streptoalloteichus hindustanus</name>
    <dbReference type="NCBI Taxonomy" id="2017"/>
    <lineage>
        <taxon>Bacteria</taxon>
        <taxon>Bacillati</taxon>
        <taxon>Actinomycetota</taxon>
        <taxon>Actinomycetes</taxon>
        <taxon>Pseudonocardiales</taxon>
        <taxon>Pseudonocardiaceae</taxon>
        <taxon>Streptoalloteichus</taxon>
    </lineage>
</organism>
<dbReference type="FunFam" id="1.10.357.140:FF:000001">
    <property type="entry name" value="Protoheme IX farnesyltransferase"/>
    <property type="match status" value="1"/>
</dbReference>
<dbReference type="GO" id="GO:0048034">
    <property type="term" value="P:heme O biosynthetic process"/>
    <property type="evidence" value="ECO:0007669"/>
    <property type="project" value="UniProtKB-UniRule"/>
</dbReference>
<dbReference type="InterPro" id="IPR030470">
    <property type="entry name" value="UbiA_prenylTrfase_CS"/>
</dbReference>
<protein>
    <recommendedName>
        <fullName evidence="11 14">Protoheme IX farnesyltransferase</fullName>
        <ecNumber evidence="3 14">2.5.1.141</ecNumber>
    </recommendedName>
    <alternativeName>
        <fullName evidence="12 14">Heme B farnesyltransferase</fullName>
    </alternativeName>
    <alternativeName>
        <fullName evidence="10 14">Heme O synthase</fullName>
    </alternativeName>
</protein>
<keyword evidence="9 14" id="KW-0472">Membrane</keyword>
<evidence type="ECO:0000256" key="10">
    <source>
        <dbReference type="ARBA" id="ARBA00030253"/>
    </source>
</evidence>
<feature type="transmembrane region" description="Helical" evidence="14">
    <location>
        <begin position="184"/>
        <end position="205"/>
    </location>
</feature>
<keyword evidence="8 14" id="KW-0350">Heme biosynthesis</keyword>
<dbReference type="Gene3D" id="1.10.357.140">
    <property type="entry name" value="UbiA prenyltransferase"/>
    <property type="match status" value="1"/>
</dbReference>
<dbReference type="RefSeq" id="WP_083960364.1">
    <property type="nucleotide sequence ID" value="NZ_FQVN01000019.1"/>
</dbReference>
<comment type="similarity">
    <text evidence="14">Belongs to the UbiA prenyltransferase family. Protoheme IX farnesyltransferase subfamily.</text>
</comment>
<comment type="miscellaneous">
    <text evidence="14">Carbon 2 of the heme B porphyrin ring is defined according to the Fischer nomenclature.</text>
</comment>
<keyword evidence="7 14" id="KW-1133">Transmembrane helix</keyword>
<keyword evidence="4 14" id="KW-1003">Cell membrane</keyword>
<evidence type="ECO:0000313" key="15">
    <source>
        <dbReference type="EMBL" id="SHH03723.1"/>
    </source>
</evidence>
<evidence type="ECO:0000256" key="13">
    <source>
        <dbReference type="ARBA" id="ARBA00047690"/>
    </source>
</evidence>
<dbReference type="GO" id="GO:0005886">
    <property type="term" value="C:plasma membrane"/>
    <property type="evidence" value="ECO:0007669"/>
    <property type="project" value="UniProtKB-SubCell"/>
</dbReference>
<dbReference type="STRING" id="2017.SAMN05444320_11925"/>
<feature type="transmembrane region" description="Helical" evidence="14">
    <location>
        <begin position="63"/>
        <end position="84"/>
    </location>
</feature>
<keyword evidence="5 14" id="KW-0808">Transferase</keyword>